<keyword evidence="2" id="KW-0472">Membrane</keyword>
<feature type="transmembrane region" description="Helical" evidence="2">
    <location>
        <begin position="226"/>
        <end position="246"/>
    </location>
</feature>
<keyword evidence="2" id="KW-1133">Transmembrane helix</keyword>
<evidence type="ECO:0000313" key="4">
    <source>
        <dbReference type="Proteomes" id="UP000076837"/>
    </source>
</evidence>
<accession>A0A162XEN4</accession>
<dbReference type="PANTHER" id="PTHR38848:SF3">
    <property type="entry name" value="G-PROTEIN COUPLED RECEPTORS FAMILY 3 PROFILE DOMAIN-CONTAINING PROTEIN"/>
    <property type="match status" value="1"/>
</dbReference>
<evidence type="ECO:0000256" key="2">
    <source>
        <dbReference type="SAM" id="Phobius"/>
    </source>
</evidence>
<feature type="transmembrane region" description="Helical" evidence="2">
    <location>
        <begin position="149"/>
        <end position="167"/>
    </location>
</feature>
<name>A0A162XEN4_DIDRA</name>
<sequence>MFSISAIAGMLGHRVRQIGRDPYTKLCLAQILILSLYLASMVFVFSAAVVESGLGLSSLKVCRGAVLLCLSFYMLSKVLMYLFLVERVHALRAPFVKRVRDWVCVTGFILVVVGFTSIAVVAFIKPLAEVSAIDGRCRIGIPRHTTLPLLLYDVSLNILLTSVFIHLSSPLVRSGKPSAAAFPATHLTICLGNMCGGSRADNSLLQANRGNQAATKKMERMLLRTFVGSVLVMIPTIGNVAALTALQGRELGWSFGHSRLSHRQPSPHTARRSGTMETTPSGASDASSAVALAEALSVDCQGHHRPQLAEVLCPVRISDMAITSLKPSVGHDDLDVLEAKLHPDAPAPVR</sequence>
<evidence type="ECO:0000313" key="3">
    <source>
        <dbReference type="EMBL" id="KZM19504.1"/>
    </source>
</evidence>
<comment type="caution">
    <text evidence="3">The sequence shown here is derived from an EMBL/GenBank/DDBJ whole genome shotgun (WGS) entry which is preliminary data.</text>
</comment>
<keyword evidence="2" id="KW-0812">Transmembrane</keyword>
<dbReference type="AlphaFoldDB" id="A0A162XEN4"/>
<feature type="transmembrane region" description="Helical" evidence="2">
    <location>
        <begin position="26"/>
        <end position="45"/>
    </location>
</feature>
<dbReference type="PANTHER" id="PTHR38848">
    <property type="entry name" value="G-PROTEIN COUPLED RECEPTORS FAMILY 3 PROFILE DOMAIN-CONTAINING PROTEIN"/>
    <property type="match status" value="1"/>
</dbReference>
<dbReference type="Proteomes" id="UP000076837">
    <property type="component" value="Unassembled WGS sequence"/>
</dbReference>
<proteinExistence type="predicted"/>
<keyword evidence="4" id="KW-1185">Reference proteome</keyword>
<evidence type="ECO:0000256" key="1">
    <source>
        <dbReference type="SAM" id="MobiDB-lite"/>
    </source>
</evidence>
<organism evidence="3 4">
    <name type="scientific">Didymella rabiei</name>
    <name type="common">Chickpea ascochyta blight fungus</name>
    <name type="synonym">Mycosphaerella rabiei</name>
    <dbReference type="NCBI Taxonomy" id="5454"/>
    <lineage>
        <taxon>Eukaryota</taxon>
        <taxon>Fungi</taxon>
        <taxon>Dikarya</taxon>
        <taxon>Ascomycota</taxon>
        <taxon>Pezizomycotina</taxon>
        <taxon>Dothideomycetes</taxon>
        <taxon>Pleosporomycetidae</taxon>
        <taxon>Pleosporales</taxon>
        <taxon>Pleosporineae</taxon>
        <taxon>Didymellaceae</taxon>
        <taxon>Ascochyta</taxon>
    </lineage>
</organism>
<feature type="transmembrane region" description="Helical" evidence="2">
    <location>
        <begin position="65"/>
        <end position="84"/>
    </location>
</feature>
<feature type="region of interest" description="Disordered" evidence="1">
    <location>
        <begin position="257"/>
        <end position="286"/>
    </location>
</feature>
<reference evidence="3 4" key="1">
    <citation type="journal article" date="2016" name="Sci. Rep.">
        <title>Draft genome sequencing and secretome analysis of fungal phytopathogen Ascochyta rabiei provides insight into the necrotrophic effector repertoire.</title>
        <authorList>
            <person name="Verma S."/>
            <person name="Gazara R.K."/>
            <person name="Nizam S."/>
            <person name="Parween S."/>
            <person name="Chattopadhyay D."/>
            <person name="Verma P.K."/>
        </authorList>
    </citation>
    <scope>NUCLEOTIDE SEQUENCE [LARGE SCALE GENOMIC DNA]</scope>
    <source>
        <strain evidence="3 4">ArDII</strain>
    </source>
</reference>
<protein>
    <submittedName>
        <fullName evidence="3">Uncharacterized protein</fullName>
    </submittedName>
</protein>
<dbReference type="EMBL" id="JYNV01000291">
    <property type="protein sequence ID" value="KZM19504.1"/>
    <property type="molecule type" value="Genomic_DNA"/>
</dbReference>
<feature type="transmembrane region" description="Helical" evidence="2">
    <location>
        <begin position="105"/>
        <end position="124"/>
    </location>
</feature>
<gene>
    <name evidence="3" type="ORF">ST47_g9429</name>
</gene>